<keyword evidence="2" id="KW-1185">Reference proteome</keyword>
<reference evidence="2" key="1">
    <citation type="submission" date="2018-07" db="EMBL/GenBank/DDBJ databases">
        <title>Giant CbK-like Caulobacter bacteriophages have genetically divergent genomes.</title>
        <authorList>
            <person name="Wilson K.M."/>
            <person name="Ely B."/>
        </authorList>
    </citation>
    <scope>NUCLEOTIDE SEQUENCE [LARGE SCALE GENOMIC DNA]</scope>
</reference>
<accession>A0A385ECE0</accession>
<evidence type="ECO:0000313" key="1">
    <source>
        <dbReference type="EMBL" id="AXQ69443.1"/>
    </source>
</evidence>
<gene>
    <name evidence="1" type="ORF">CcrBL9_gp419</name>
</gene>
<dbReference type="EMBL" id="MH588546">
    <property type="protein sequence ID" value="AXQ69443.1"/>
    <property type="molecule type" value="Genomic_DNA"/>
</dbReference>
<protein>
    <submittedName>
        <fullName evidence="1">Uncharacterized protein</fullName>
    </submittedName>
</protein>
<sequence length="48" mass="5922">MEKPYNLGRYAARDDRPIDDNPFDLYSEDWAEWRDGWRDAIRDRKPYS</sequence>
<name>A0A385ECE0_9CAUD</name>
<proteinExistence type="predicted"/>
<reference evidence="1 2" key="2">
    <citation type="submission" date="2018-09" db="EMBL/GenBank/DDBJ databases">
        <title>Giant CbK-like Caulobacter bacteriophages have genetically divergent genomes.</title>
        <authorList>
            <person name="Wilson K."/>
            <person name="Ely B."/>
        </authorList>
    </citation>
    <scope>NUCLEOTIDE SEQUENCE [LARGE SCALE GENOMIC DNA]</scope>
</reference>
<dbReference type="Proteomes" id="UP000259421">
    <property type="component" value="Segment"/>
</dbReference>
<evidence type="ECO:0000313" key="2">
    <source>
        <dbReference type="Proteomes" id="UP000259421"/>
    </source>
</evidence>
<organism evidence="1 2">
    <name type="scientific">Caulobacter phage CcrBL9</name>
    <dbReference type="NCBI Taxonomy" id="2283270"/>
    <lineage>
        <taxon>Viruses</taxon>
        <taxon>Duplodnaviria</taxon>
        <taxon>Heunggongvirae</taxon>
        <taxon>Uroviricota</taxon>
        <taxon>Caudoviricetes</taxon>
        <taxon>Jeanschmidtviridae</taxon>
        <taxon>Bertelyvirus</taxon>
        <taxon>Bertelyvirus BL9</taxon>
    </lineage>
</organism>